<dbReference type="EMBL" id="CP070496">
    <property type="protein sequence ID" value="QSB05552.1"/>
    <property type="molecule type" value="Genomic_DNA"/>
</dbReference>
<proteinExistence type="predicted"/>
<protein>
    <submittedName>
        <fullName evidence="2">Uncharacterized protein</fullName>
    </submittedName>
</protein>
<gene>
    <name evidence="2" type="ORF">JQS30_01010</name>
</gene>
<feature type="compositionally biased region" description="Polar residues" evidence="1">
    <location>
        <begin position="1"/>
        <end position="10"/>
    </location>
</feature>
<evidence type="ECO:0000256" key="1">
    <source>
        <dbReference type="SAM" id="MobiDB-lite"/>
    </source>
</evidence>
<name>A0A895XP67_9ACTN</name>
<keyword evidence="3" id="KW-1185">Reference proteome</keyword>
<feature type="region of interest" description="Disordered" evidence="1">
    <location>
        <begin position="1"/>
        <end position="53"/>
    </location>
</feature>
<dbReference type="RefSeq" id="WP_213171561.1">
    <property type="nucleotide sequence ID" value="NZ_CP070496.1"/>
</dbReference>
<organism evidence="2 3">
    <name type="scientific">Natronoglycomyces albus</name>
    <dbReference type="NCBI Taxonomy" id="2811108"/>
    <lineage>
        <taxon>Bacteria</taxon>
        <taxon>Bacillati</taxon>
        <taxon>Actinomycetota</taxon>
        <taxon>Actinomycetes</taxon>
        <taxon>Glycomycetales</taxon>
        <taxon>Glycomycetaceae</taxon>
        <taxon>Natronoglycomyces</taxon>
    </lineage>
</organism>
<accession>A0A895XP67</accession>
<dbReference type="KEGG" id="nav:JQS30_01010"/>
<reference evidence="2" key="1">
    <citation type="submission" date="2021-02" db="EMBL/GenBank/DDBJ databases">
        <title>Natronoglycomyces albus gen. nov., sp. nov, a haloalkaliphilic actinobacterium from a soda solonchak soil.</title>
        <authorList>
            <person name="Sorokin D.Y."/>
            <person name="Khijniak T.V."/>
            <person name="Zakharycheva A.P."/>
            <person name="Boueva O.V."/>
            <person name="Ariskina E.V."/>
            <person name="Hahnke R.L."/>
            <person name="Bunk B."/>
            <person name="Sproer C."/>
            <person name="Schumann P."/>
            <person name="Evtushenko L.I."/>
            <person name="Kublanov I.V."/>
        </authorList>
    </citation>
    <scope>NUCLEOTIDE SEQUENCE</scope>
    <source>
        <strain evidence="2">DSM 106290</strain>
    </source>
</reference>
<dbReference type="AlphaFoldDB" id="A0A895XP67"/>
<sequence>MSTAMTENPTGGSAGGDEDSSEDCPGHRPSGRATDHFRPASGPGRLASRDASARAGRFGLAIGRCWS</sequence>
<evidence type="ECO:0000313" key="3">
    <source>
        <dbReference type="Proteomes" id="UP000662939"/>
    </source>
</evidence>
<dbReference type="Proteomes" id="UP000662939">
    <property type="component" value="Chromosome"/>
</dbReference>
<evidence type="ECO:0000313" key="2">
    <source>
        <dbReference type="EMBL" id="QSB05552.1"/>
    </source>
</evidence>